<dbReference type="EMBL" id="JBFSOO010000013">
    <property type="protein sequence ID" value="MEZ6854725.1"/>
    <property type="molecule type" value="Genomic_DNA"/>
</dbReference>
<dbReference type="RefSeq" id="WP_371151000.1">
    <property type="nucleotide sequence ID" value="NZ_JBFSOO010000013.1"/>
</dbReference>
<reference evidence="1 2" key="1">
    <citation type="submission" date="2024-07" db="EMBL/GenBank/DDBJ databases">
        <title>Active virus-host system and metabolic interactions in a Lokiarchaeon culture.</title>
        <authorList>
            <person name="Ponce Toledo R.I."/>
            <person name="Rodrigues Oliveira T."/>
            <person name="Schleper C."/>
        </authorList>
    </citation>
    <scope>NUCLEOTIDE SEQUENCE [LARGE SCALE GENOMIC DNA]</scope>
    <source>
        <strain evidence="1 2">B35</strain>
    </source>
</reference>
<comment type="caution">
    <text evidence="1">The sequence shown here is derived from an EMBL/GenBank/DDBJ whole genome shotgun (WGS) entry which is preliminary data.</text>
</comment>
<name>A0ABV4JVF2_9BACT</name>
<dbReference type="Proteomes" id="UP001568358">
    <property type="component" value="Unassembled WGS sequence"/>
</dbReference>
<accession>A0ABV4JVF2</accession>
<evidence type="ECO:0000313" key="1">
    <source>
        <dbReference type="EMBL" id="MEZ6854725.1"/>
    </source>
</evidence>
<organism evidence="1 2">
    <name type="scientific">Halodesulfovibrio aestuarii</name>
    <dbReference type="NCBI Taxonomy" id="126333"/>
    <lineage>
        <taxon>Bacteria</taxon>
        <taxon>Pseudomonadati</taxon>
        <taxon>Thermodesulfobacteriota</taxon>
        <taxon>Desulfovibrionia</taxon>
        <taxon>Desulfovibrionales</taxon>
        <taxon>Desulfovibrionaceae</taxon>
        <taxon>Halodesulfovibrio</taxon>
    </lineage>
</organism>
<proteinExistence type="predicted"/>
<gene>
    <name evidence="1" type="ORF">AB2Z07_14560</name>
</gene>
<evidence type="ECO:0000313" key="2">
    <source>
        <dbReference type="Proteomes" id="UP001568358"/>
    </source>
</evidence>
<protein>
    <submittedName>
        <fullName evidence="1">Uncharacterized protein</fullName>
    </submittedName>
</protein>
<keyword evidence="2" id="KW-1185">Reference proteome</keyword>
<sequence length="307" mass="34527">MEQYNLVSDGYEDGFECALFAKYTGPAVDKHSMSAELYATSLLGLSKSFVKVNKELLHLDITMEIVAEEQGSLKATLKVVKNGAVAYATIASILSFHGVQAKDVGTALFSAYDYVITEIKEAKGSKDVLLDKIDRKDIPEEQKKKLKKLVSSNDLRLALDDMTLFLESNGLENIEIYSYETTRVSINKSERPYFRAQPEDLRNVQKYNDYVQIVGISTDENWKFDGIESKGKFTARILDKDFLDQLKIRSAKEIFQMTFEAEIIKTTVTKAGNKKPSPPTYEITALRHDPRPEELPLPIAYDKALGG</sequence>